<keyword evidence="3" id="KW-1185">Reference proteome</keyword>
<evidence type="ECO:0000259" key="1">
    <source>
        <dbReference type="Pfam" id="PF00903"/>
    </source>
</evidence>
<dbReference type="PANTHER" id="PTHR33990">
    <property type="entry name" value="PROTEIN YJDN-RELATED"/>
    <property type="match status" value="1"/>
</dbReference>
<feature type="domain" description="Glyoxalase/fosfomycin resistance/dioxygenase" evidence="1">
    <location>
        <begin position="8"/>
        <end position="128"/>
    </location>
</feature>
<gene>
    <name evidence="2" type="ORF">OP10G_1379</name>
</gene>
<dbReference type="KEGG" id="fgi:OP10G_1379"/>
<dbReference type="InterPro" id="IPR028973">
    <property type="entry name" value="PhnB-like"/>
</dbReference>
<dbReference type="eggNOG" id="COG2764">
    <property type="taxonomic scope" value="Bacteria"/>
</dbReference>
<proteinExistence type="predicted"/>
<evidence type="ECO:0000313" key="3">
    <source>
        <dbReference type="Proteomes" id="UP000027982"/>
    </source>
</evidence>
<dbReference type="InterPro" id="IPR004360">
    <property type="entry name" value="Glyas_Fos-R_dOase_dom"/>
</dbReference>
<dbReference type="OrthoDB" id="9795306at2"/>
<dbReference type="InterPro" id="IPR029068">
    <property type="entry name" value="Glyas_Bleomycin-R_OHBP_Dase"/>
</dbReference>
<dbReference type="PANTHER" id="PTHR33990:SF1">
    <property type="entry name" value="PROTEIN YJDN"/>
    <property type="match status" value="1"/>
</dbReference>
<dbReference type="SUPFAM" id="SSF54593">
    <property type="entry name" value="Glyoxalase/Bleomycin resistance protein/Dihydroxybiphenyl dioxygenase"/>
    <property type="match status" value="1"/>
</dbReference>
<dbReference type="HOGENOM" id="CLU_046006_17_1_0"/>
<dbReference type="Proteomes" id="UP000027982">
    <property type="component" value="Chromosome"/>
</dbReference>
<dbReference type="EMBL" id="CP007139">
    <property type="protein sequence ID" value="AIE84747.1"/>
    <property type="molecule type" value="Genomic_DNA"/>
</dbReference>
<dbReference type="Pfam" id="PF00903">
    <property type="entry name" value="Glyoxalase"/>
    <property type="match status" value="1"/>
</dbReference>
<dbReference type="AlphaFoldDB" id="A0A068NMW9"/>
<protein>
    <submittedName>
        <fullName evidence="2">PhnB protein</fullName>
    </submittedName>
</protein>
<dbReference type="RefSeq" id="WP_038472699.1">
    <property type="nucleotide sequence ID" value="NZ_CP007139.1"/>
</dbReference>
<accession>A0A068NMW9</accession>
<reference evidence="2 3" key="1">
    <citation type="journal article" date="2014" name="PLoS ONE">
        <title>The first complete genome sequence of the class fimbriimonadia in the phylum armatimonadetes.</title>
        <authorList>
            <person name="Hu Z.Y."/>
            <person name="Wang Y.Z."/>
            <person name="Im W.T."/>
            <person name="Wang S.Y."/>
            <person name="Zhao G.P."/>
            <person name="Zheng H.J."/>
            <person name="Quan Z.X."/>
        </authorList>
    </citation>
    <scope>NUCLEOTIDE SEQUENCE [LARGE SCALE GENOMIC DNA]</scope>
    <source>
        <strain evidence="2">Gsoil 348</strain>
    </source>
</reference>
<evidence type="ECO:0000313" key="2">
    <source>
        <dbReference type="EMBL" id="AIE84747.1"/>
    </source>
</evidence>
<name>A0A068NMW9_FIMGI</name>
<dbReference type="Gene3D" id="3.10.180.10">
    <property type="entry name" value="2,3-Dihydroxybiphenyl 1,2-Dioxygenase, domain 1"/>
    <property type="match status" value="1"/>
</dbReference>
<dbReference type="STRING" id="661478.OP10G_1379"/>
<organism evidence="2 3">
    <name type="scientific">Fimbriimonas ginsengisoli Gsoil 348</name>
    <dbReference type="NCBI Taxonomy" id="661478"/>
    <lineage>
        <taxon>Bacteria</taxon>
        <taxon>Bacillati</taxon>
        <taxon>Armatimonadota</taxon>
        <taxon>Fimbriimonadia</taxon>
        <taxon>Fimbriimonadales</taxon>
        <taxon>Fimbriimonadaceae</taxon>
        <taxon>Fimbriimonas</taxon>
    </lineage>
</organism>
<sequence length="131" mass="14539">MNVQTYIFFDGACEEAIGLYREALGAELMFLMKYKDGPPDLIPSGGEEKVFHATIRIGETAINLCDDLKNERGRLGGFALLAHMDSDEEAERVFAALKVGGAVFLPLEKTFWAARYGIVTDRFGVTWKVQS</sequence>
<dbReference type="CDD" id="cd06588">
    <property type="entry name" value="PhnB_like"/>
    <property type="match status" value="1"/>
</dbReference>